<accession>A0ABY2A0Q0</accession>
<sequence length="183" mass="20124">MALRAEIVAEDGAGWLPLGRDMSDEQVRRLVELWAGDAAPPTESVELILLGGDRSVFGGVRLTDSGARVDPGCCLLLEDWRSWVGVENGGWPDVGHDGPWLERDAEALTIWPRGAEDWRPEPVRDGLPVRVLYSQLPELRRSLQDDLRGLLDSLRRWADTNCPDSASALVAHADHVFAITAPV</sequence>
<comment type="caution">
    <text evidence="1">The sequence shown here is derived from an EMBL/GenBank/DDBJ whole genome shotgun (WGS) entry which is preliminary data.</text>
</comment>
<gene>
    <name evidence="1" type="ORF">E0H58_32870</name>
</gene>
<protein>
    <submittedName>
        <fullName evidence="1">Uncharacterized protein</fullName>
    </submittedName>
</protein>
<keyword evidence="2" id="KW-1185">Reference proteome</keyword>
<dbReference type="RefSeq" id="WP_131466776.1">
    <property type="nucleotide sequence ID" value="NZ_SJJY01000008.1"/>
</dbReference>
<evidence type="ECO:0000313" key="1">
    <source>
        <dbReference type="EMBL" id="TCC19671.1"/>
    </source>
</evidence>
<evidence type="ECO:0000313" key="2">
    <source>
        <dbReference type="Proteomes" id="UP000292385"/>
    </source>
</evidence>
<name>A0ABY2A0Q0_9ACTN</name>
<dbReference type="Proteomes" id="UP000292385">
    <property type="component" value="Unassembled WGS sequence"/>
</dbReference>
<dbReference type="EMBL" id="SJJY01000008">
    <property type="protein sequence ID" value="TCC19671.1"/>
    <property type="molecule type" value="Genomic_DNA"/>
</dbReference>
<organism evidence="1 2">
    <name type="scientific">Kribbella speibonae</name>
    <dbReference type="NCBI Taxonomy" id="1572660"/>
    <lineage>
        <taxon>Bacteria</taxon>
        <taxon>Bacillati</taxon>
        <taxon>Actinomycetota</taxon>
        <taxon>Actinomycetes</taxon>
        <taxon>Propionibacteriales</taxon>
        <taxon>Kribbellaceae</taxon>
        <taxon>Kribbella</taxon>
    </lineage>
</organism>
<proteinExistence type="predicted"/>
<reference evidence="1 2" key="1">
    <citation type="submission" date="2019-02" db="EMBL/GenBank/DDBJ databases">
        <title>Kribbella capetownensis sp. nov. and Kribbella speibonae sp. nov., isolated from soil.</title>
        <authorList>
            <person name="Curtis S.M."/>
            <person name="Norton I."/>
            <person name="Everest G.J."/>
            <person name="Meyers P.R."/>
        </authorList>
    </citation>
    <scope>NUCLEOTIDE SEQUENCE [LARGE SCALE GENOMIC DNA]</scope>
    <source>
        <strain evidence="1 2">SK5</strain>
    </source>
</reference>